<sequence length="623" mass="68526">MAGDKETFMGPLGRPCTVYVERGDAPEEIAQLQELTIKAAGGIVTKEADEAAVIVVIKRTESIEQRIRDTCYYKTTDPVTQAEKSELQGPPDWGGHLLCPKEPSITRDKAKEVAFAIFGHLRDVPEQEAVAGEADAMQIDPAPAAGSSGANSRDDTQEEESRGRRMTGSNNNEWRSLSPVSLAWQEVNNIIDDPDEAGVFRTFTIKDMKILVRELYEVEADTELAQGWWKAFTARRAAVTPEAQRHSLDSWREFYRNRSKVVNKCVNILLSAKAGPGINLRPLRDHSATTTSRYRNRSRSGGRNSNRGSRGSGEQAPGTTPGALASEPSSIPSGTKPPGQGRRPVGRPRKKPVSEQGQLPQTPLQANKNGTVGRPQRSSSRIRSASGAQVASAGTLDHHGAVEVSQYSDSDALNAMKFFSSYGDSELLNQEHTIPPGRKAAFDAFMRGRIVADPTRSPGSEGGTWTNWLKNNWDIISTGALALNGKTGTGAQKSLSNRDQDFTAADYDEMADFIANLIQARKVVKGSETAVLMQGFVWKAFALVYQTNRDWNEWQEYYREKAEKINQTARVRLRPEDVQVAQVAAQMEQLHANGMYYSPPPSAAMKRPLEGPSDEQRSKQPRL</sequence>
<protein>
    <submittedName>
        <fullName evidence="2">Uncharacterized protein</fullName>
    </submittedName>
</protein>
<keyword evidence="3" id="KW-1185">Reference proteome</keyword>
<evidence type="ECO:0000313" key="3">
    <source>
        <dbReference type="Proteomes" id="UP000054248"/>
    </source>
</evidence>
<dbReference type="AlphaFoldDB" id="A0A0C3LYI6"/>
<feature type="compositionally biased region" description="Basic and acidic residues" evidence="1">
    <location>
        <begin position="152"/>
        <end position="163"/>
    </location>
</feature>
<evidence type="ECO:0000313" key="2">
    <source>
        <dbReference type="EMBL" id="KIO26507.1"/>
    </source>
</evidence>
<evidence type="ECO:0000256" key="1">
    <source>
        <dbReference type="SAM" id="MobiDB-lite"/>
    </source>
</evidence>
<feature type="compositionally biased region" description="Polar residues" evidence="1">
    <location>
        <begin position="355"/>
        <end position="370"/>
    </location>
</feature>
<feature type="compositionally biased region" description="Basic and acidic residues" evidence="1">
    <location>
        <begin position="614"/>
        <end position="623"/>
    </location>
</feature>
<feature type="compositionally biased region" description="Low complexity" evidence="1">
    <location>
        <begin position="301"/>
        <end position="313"/>
    </location>
</feature>
<feature type="region of interest" description="Disordered" evidence="1">
    <location>
        <begin position="140"/>
        <end position="173"/>
    </location>
</feature>
<feature type="compositionally biased region" description="Low complexity" evidence="1">
    <location>
        <begin position="377"/>
        <end position="386"/>
    </location>
</feature>
<feature type="region of interest" description="Disordered" evidence="1">
    <location>
        <begin position="276"/>
        <end position="394"/>
    </location>
</feature>
<dbReference type="Proteomes" id="UP000054248">
    <property type="component" value="Unassembled WGS sequence"/>
</dbReference>
<organism evidence="2 3">
    <name type="scientific">Tulasnella calospora MUT 4182</name>
    <dbReference type="NCBI Taxonomy" id="1051891"/>
    <lineage>
        <taxon>Eukaryota</taxon>
        <taxon>Fungi</taxon>
        <taxon>Dikarya</taxon>
        <taxon>Basidiomycota</taxon>
        <taxon>Agaricomycotina</taxon>
        <taxon>Agaricomycetes</taxon>
        <taxon>Cantharellales</taxon>
        <taxon>Tulasnellaceae</taxon>
        <taxon>Tulasnella</taxon>
    </lineage>
</organism>
<reference evidence="3" key="2">
    <citation type="submission" date="2015-01" db="EMBL/GenBank/DDBJ databases">
        <title>Evolutionary Origins and Diversification of the Mycorrhizal Mutualists.</title>
        <authorList>
            <consortium name="DOE Joint Genome Institute"/>
            <consortium name="Mycorrhizal Genomics Consortium"/>
            <person name="Kohler A."/>
            <person name="Kuo A."/>
            <person name="Nagy L.G."/>
            <person name="Floudas D."/>
            <person name="Copeland A."/>
            <person name="Barry K.W."/>
            <person name="Cichocki N."/>
            <person name="Veneault-Fourrey C."/>
            <person name="LaButti K."/>
            <person name="Lindquist E.A."/>
            <person name="Lipzen A."/>
            <person name="Lundell T."/>
            <person name="Morin E."/>
            <person name="Murat C."/>
            <person name="Riley R."/>
            <person name="Ohm R."/>
            <person name="Sun H."/>
            <person name="Tunlid A."/>
            <person name="Henrissat B."/>
            <person name="Grigoriev I.V."/>
            <person name="Hibbett D.S."/>
            <person name="Martin F."/>
        </authorList>
    </citation>
    <scope>NUCLEOTIDE SEQUENCE [LARGE SCALE GENOMIC DNA]</scope>
    <source>
        <strain evidence="3">MUT 4182</strain>
    </source>
</reference>
<name>A0A0C3LYI6_9AGAM</name>
<dbReference type="EMBL" id="KN823023">
    <property type="protein sequence ID" value="KIO26507.1"/>
    <property type="molecule type" value="Genomic_DNA"/>
</dbReference>
<dbReference type="HOGENOM" id="CLU_438873_0_0_1"/>
<gene>
    <name evidence="2" type="ORF">M407DRAFT_24228</name>
</gene>
<accession>A0A0C3LYI6</accession>
<dbReference type="OrthoDB" id="3260357at2759"/>
<proteinExistence type="predicted"/>
<feature type="compositionally biased region" description="Low complexity" evidence="1">
    <location>
        <begin position="141"/>
        <end position="150"/>
    </location>
</feature>
<reference evidence="2 3" key="1">
    <citation type="submission" date="2014-04" db="EMBL/GenBank/DDBJ databases">
        <authorList>
            <consortium name="DOE Joint Genome Institute"/>
            <person name="Kuo A."/>
            <person name="Girlanda M."/>
            <person name="Perotto S."/>
            <person name="Kohler A."/>
            <person name="Nagy L.G."/>
            <person name="Floudas D."/>
            <person name="Copeland A."/>
            <person name="Barry K.W."/>
            <person name="Cichocki N."/>
            <person name="Veneault-Fourrey C."/>
            <person name="LaButti K."/>
            <person name="Lindquist E.A."/>
            <person name="Lipzen A."/>
            <person name="Lundell T."/>
            <person name="Morin E."/>
            <person name="Murat C."/>
            <person name="Sun H."/>
            <person name="Tunlid A."/>
            <person name="Henrissat B."/>
            <person name="Grigoriev I.V."/>
            <person name="Hibbett D.S."/>
            <person name="Martin F."/>
            <person name="Nordberg H.P."/>
            <person name="Cantor M.N."/>
            <person name="Hua S.X."/>
        </authorList>
    </citation>
    <scope>NUCLEOTIDE SEQUENCE [LARGE SCALE GENOMIC DNA]</scope>
    <source>
        <strain evidence="2 3">MUT 4182</strain>
    </source>
</reference>
<feature type="region of interest" description="Disordered" evidence="1">
    <location>
        <begin position="595"/>
        <end position="623"/>
    </location>
</feature>